<dbReference type="InterPro" id="IPR047536">
    <property type="entry name" value="Rcat_RBR_parkin"/>
</dbReference>
<evidence type="ECO:0000256" key="1">
    <source>
        <dbReference type="ARBA" id="ARBA00001798"/>
    </source>
</evidence>
<keyword evidence="21" id="KW-1185">Reference proteome</keyword>
<keyword evidence="15" id="KW-0804">Transcription</keyword>
<evidence type="ECO:0000256" key="14">
    <source>
        <dbReference type="ARBA" id="ARBA00023125"/>
    </source>
</evidence>
<sequence>MDSVLIIVRKQGDSRRQHLLINIDPDDTISCLKKKIRRHLDSDEECNILFTGRRLDDAMKIRDLKLGPSTSLTATMKASEIDGFEIVEKDYSSDNIVKPRPLTTFNVYCKNCAGVQAGKLRATCSVCSSTSILFTQEPNNHEDLILSNRITVRCLDCDTQTTCKFDFKCGECNEPSTLLYHIVPNRTRNECVICGEVEGTVFSLPCQHISCIPCITAYMEQIMRQWLFVYKRDVGFTLSCPMVDCAATVTDPHHFYVLGNDSYREYQNKSAQKYLEMQEGSIYCPFPECNAGFFVQPDSMIPESDANYVLCPECNRKFCVKCRNRNECICGIEDQSITLVNALSKPCPRCRVPTERNGGCAHMRCLNCTFEWCFLCESAWTDGCQWDHCFHAGVMELNPCEFDESNVQEQYRPPETELYGWNVESGSREVLKDLDNQFTDDILDCIVLPENTDSGYCDSTFLDIPLIPKFEEDYQSLYQNSFVGHHFQESSSPFISSARLNITHEYPNREQVLGSSLKLQPWEPPENYEVPSFSIPYPEMYEKGLREKPDDDHSSDLLSYYSLLAGDMSSSQVTFGVDGDMKPSFSSIFDASTFGSPIQEEIKYSRKRAKRVHNAPYDLKKMVIPRSRRGRQSKDEDLAREFGLPVSANELCLMSHIDLQNLLKRDDLTDDQKEMMKKLRRRGRNKIAARRCRAKRLTGGLLSGEEGGDPEDDDIMEDFDEEEEEEEIEQPVIPKLDQSSHGRKRKPTVNNVILDLLMSSPVELGRLEFGALPLISLHHANDDLIVSASYSRDAINRSGSVFLFDAEMNKVLEEPLSSASFHCDYAADKDVAVMKLADGKIALFNVNQRTLSYEKVDNEGIMITDVSYQPTNSAIGVFSDAKGRITVFDKNSGVKTQQRIVHEIYGSEVPAWCCKFLDENTYATGGDDCFLKLFDIRSNEMSMVSKVHDGGVVRIREAGQQSKILTGAYDNHLRLLDIRNLKTAENNAKLDGDPWDFKVCENGMILVAAMYSGCLRSRMHSLFQRCQSHLFFLH</sequence>
<keyword evidence="6" id="KW-0808">Transferase</keyword>
<dbReference type="PANTHER" id="PTHR46042">
    <property type="entry name" value="DIPHTHINE METHYLTRANSFERASE"/>
    <property type="match status" value="1"/>
</dbReference>
<dbReference type="Gene3D" id="1.10.880.10">
    <property type="entry name" value="Transcription factor, Skn-1-like, DNA-binding domain"/>
    <property type="match status" value="1"/>
</dbReference>
<dbReference type="EMBL" id="CAJFDI010000003">
    <property type="protein sequence ID" value="CAD5221428.1"/>
    <property type="molecule type" value="Genomic_DNA"/>
</dbReference>
<dbReference type="SMR" id="A0A7I8WJ63"/>
<dbReference type="PANTHER" id="PTHR46042:SF1">
    <property type="entry name" value="DIPHTHINE METHYLTRANSFERASE"/>
    <property type="match status" value="1"/>
</dbReference>
<keyword evidence="4" id="KW-0597">Phosphoprotein</keyword>
<dbReference type="GO" id="GO:0005829">
    <property type="term" value="C:cytosol"/>
    <property type="evidence" value="ECO:0007669"/>
    <property type="project" value="InterPro"/>
</dbReference>
<keyword evidence="8" id="KW-0677">Repeat</keyword>
<evidence type="ECO:0000256" key="13">
    <source>
        <dbReference type="ARBA" id="ARBA00023015"/>
    </source>
</evidence>
<dbReference type="GO" id="GO:0017183">
    <property type="term" value="P:protein histidyl modification to diphthamide"/>
    <property type="evidence" value="ECO:0007669"/>
    <property type="project" value="TreeGrafter"/>
</dbReference>
<accession>A0A7I8WJ63</accession>
<dbReference type="CDD" id="cd17039">
    <property type="entry name" value="Ubl_ubiquitin_like"/>
    <property type="match status" value="1"/>
</dbReference>
<dbReference type="Proteomes" id="UP000659654">
    <property type="component" value="Unassembled WGS sequence"/>
</dbReference>
<keyword evidence="13" id="KW-0805">Transcription regulation</keyword>
<dbReference type="InterPro" id="IPR001841">
    <property type="entry name" value="Znf_RING"/>
</dbReference>
<dbReference type="InterPro" id="IPR003977">
    <property type="entry name" value="Parkin"/>
</dbReference>
<dbReference type="InterPro" id="IPR013083">
    <property type="entry name" value="Znf_RING/FYVE/PHD"/>
</dbReference>
<dbReference type="InterPro" id="IPR000626">
    <property type="entry name" value="Ubiquitin-like_dom"/>
</dbReference>
<dbReference type="GO" id="GO:0003700">
    <property type="term" value="F:DNA-binding transcription factor activity"/>
    <property type="evidence" value="ECO:0007669"/>
    <property type="project" value="InterPro"/>
</dbReference>
<dbReference type="Proteomes" id="UP000582659">
    <property type="component" value="Unassembled WGS sequence"/>
</dbReference>
<gene>
    <name evidence="20" type="ORF">BXYJ_LOCUS6673</name>
</gene>
<dbReference type="InterPro" id="IPR036322">
    <property type="entry name" value="WD40_repeat_dom_sf"/>
</dbReference>
<dbReference type="InterPro" id="IPR004827">
    <property type="entry name" value="bZIP"/>
</dbReference>
<evidence type="ECO:0000256" key="5">
    <source>
        <dbReference type="ARBA" id="ARBA00022574"/>
    </source>
</evidence>
<dbReference type="InterPro" id="IPR015943">
    <property type="entry name" value="WD40/YVTN_repeat-like_dom_sf"/>
</dbReference>
<dbReference type="InterPro" id="IPR001680">
    <property type="entry name" value="WD40_rpt"/>
</dbReference>
<name>A0A7I8WJ63_BURXY</name>
<evidence type="ECO:0000256" key="2">
    <source>
        <dbReference type="ARBA" id="ARBA00004906"/>
    </source>
</evidence>
<keyword evidence="10" id="KW-0833">Ubl conjugation pathway</keyword>
<dbReference type="GO" id="GO:0003677">
    <property type="term" value="F:DNA binding"/>
    <property type="evidence" value="ECO:0007669"/>
    <property type="project" value="UniProtKB-KW"/>
</dbReference>
<evidence type="ECO:0000256" key="10">
    <source>
        <dbReference type="ARBA" id="ARBA00022786"/>
    </source>
</evidence>
<evidence type="ECO:0000256" key="15">
    <source>
        <dbReference type="ARBA" id="ARBA00023163"/>
    </source>
</evidence>
<evidence type="ECO:0000256" key="12">
    <source>
        <dbReference type="ARBA" id="ARBA00022833"/>
    </source>
</evidence>
<evidence type="ECO:0000256" key="4">
    <source>
        <dbReference type="ARBA" id="ARBA00022553"/>
    </source>
</evidence>
<dbReference type="EMBL" id="CAJFCV020000003">
    <property type="protein sequence ID" value="CAG9108416.1"/>
    <property type="molecule type" value="Genomic_DNA"/>
</dbReference>
<keyword evidence="14" id="KW-0238">DNA-binding</keyword>
<evidence type="ECO:0000256" key="11">
    <source>
        <dbReference type="ARBA" id="ARBA00022801"/>
    </source>
</evidence>
<dbReference type="SUPFAM" id="SSF54236">
    <property type="entry name" value="Ubiquitin-like"/>
    <property type="match status" value="1"/>
</dbReference>
<dbReference type="Pfam" id="PF03131">
    <property type="entry name" value="bZIP_Maf"/>
    <property type="match status" value="1"/>
</dbReference>
<dbReference type="UniPathway" id="UPA00143"/>
<proteinExistence type="inferred from homology"/>
<dbReference type="GO" id="GO:0061685">
    <property type="term" value="F:diphthine methylesterase activity"/>
    <property type="evidence" value="ECO:0007669"/>
    <property type="project" value="UniProtKB-EC"/>
</dbReference>
<keyword evidence="9" id="KW-0863">Zinc-finger</keyword>
<dbReference type="Pfam" id="PF17978">
    <property type="entry name" value="zf-RING_14"/>
    <property type="match status" value="1"/>
</dbReference>
<dbReference type="GO" id="GO:0008270">
    <property type="term" value="F:zinc ion binding"/>
    <property type="evidence" value="ECO:0007669"/>
    <property type="project" value="UniProtKB-KW"/>
</dbReference>
<reference evidence="20" key="1">
    <citation type="submission" date="2020-09" db="EMBL/GenBank/DDBJ databases">
        <authorList>
            <person name="Kikuchi T."/>
        </authorList>
    </citation>
    <scope>NUCLEOTIDE SEQUENCE</scope>
    <source>
        <strain evidence="20">Ka4C1</strain>
    </source>
</reference>
<dbReference type="Pfam" id="PF22605">
    <property type="entry name" value="IBR_2"/>
    <property type="match status" value="1"/>
</dbReference>
<dbReference type="InterPro" id="IPR041565">
    <property type="entry name" value="Parkin_Znf-RING"/>
</dbReference>
<keyword evidence="11" id="KW-0378">Hydrolase</keyword>
<dbReference type="SUPFAM" id="SSF57850">
    <property type="entry name" value="RING/U-box"/>
    <property type="match status" value="3"/>
</dbReference>
<dbReference type="Gene3D" id="3.30.40.10">
    <property type="entry name" value="Zinc/RING finger domain, C3HC4 (zinc finger)"/>
    <property type="match status" value="1"/>
</dbReference>
<evidence type="ECO:0000259" key="18">
    <source>
        <dbReference type="PROSITE" id="PS50053"/>
    </source>
</evidence>
<dbReference type="InterPro" id="IPR052415">
    <property type="entry name" value="Diphthine_MTase"/>
</dbReference>
<evidence type="ECO:0000256" key="16">
    <source>
        <dbReference type="ARBA" id="ARBA00038092"/>
    </source>
</evidence>
<dbReference type="SUPFAM" id="SSF47454">
    <property type="entry name" value="A DNA-binding domain in eukaryotic transcription factors"/>
    <property type="match status" value="1"/>
</dbReference>
<dbReference type="InterPro" id="IPR004826">
    <property type="entry name" value="bZIP_Maf"/>
</dbReference>
<dbReference type="InterPro" id="IPR054694">
    <property type="entry name" value="Parkin-like_IBR"/>
</dbReference>
<comment type="caution">
    <text evidence="20">The sequence shown here is derived from an EMBL/GenBank/DDBJ whole genome shotgun (WGS) entry which is preliminary data.</text>
</comment>
<dbReference type="PRINTS" id="PR01475">
    <property type="entry name" value="PARKIN"/>
</dbReference>
<dbReference type="InterPro" id="IPR044066">
    <property type="entry name" value="TRIAD_supradom"/>
</dbReference>
<evidence type="ECO:0000256" key="3">
    <source>
        <dbReference type="ARBA" id="ARBA00005156"/>
    </source>
</evidence>
<dbReference type="GO" id="GO:0009893">
    <property type="term" value="P:positive regulation of metabolic process"/>
    <property type="evidence" value="ECO:0007669"/>
    <property type="project" value="UniProtKB-ARBA"/>
</dbReference>
<dbReference type="InterPro" id="IPR029071">
    <property type="entry name" value="Ubiquitin-like_domsf"/>
</dbReference>
<dbReference type="PROSITE" id="PS51873">
    <property type="entry name" value="TRIAD"/>
    <property type="match status" value="1"/>
</dbReference>
<comment type="catalytic activity">
    <reaction evidence="17">
        <text>diphthine methyl ester-[translation elongation factor 2] + H2O = diphthine-[translation elongation factor 2] + methanol + H(+)</text>
        <dbReference type="Rhea" id="RHEA:42656"/>
        <dbReference type="Rhea" id="RHEA-COMP:10172"/>
        <dbReference type="Rhea" id="RHEA-COMP:10173"/>
        <dbReference type="ChEBI" id="CHEBI:15377"/>
        <dbReference type="ChEBI" id="CHEBI:15378"/>
        <dbReference type="ChEBI" id="CHEBI:17790"/>
        <dbReference type="ChEBI" id="CHEBI:79005"/>
        <dbReference type="ChEBI" id="CHEBI:82696"/>
        <dbReference type="EC" id="3.1.1.97"/>
    </reaction>
</comment>
<evidence type="ECO:0000313" key="20">
    <source>
        <dbReference type="EMBL" id="CAD5221428.1"/>
    </source>
</evidence>
<dbReference type="InterPro" id="IPR008917">
    <property type="entry name" value="TF_DNA-bd_sf"/>
</dbReference>
<feature type="domain" description="Ubiquitin-like" evidence="18">
    <location>
        <begin position="4"/>
        <end position="77"/>
    </location>
</feature>
<dbReference type="PROSITE" id="PS50053">
    <property type="entry name" value="UBIQUITIN_2"/>
    <property type="match status" value="1"/>
</dbReference>
<evidence type="ECO:0000256" key="9">
    <source>
        <dbReference type="ARBA" id="ARBA00022771"/>
    </source>
</evidence>
<dbReference type="GO" id="GO:0005739">
    <property type="term" value="C:mitochondrion"/>
    <property type="evidence" value="ECO:0007669"/>
    <property type="project" value="InterPro"/>
</dbReference>
<comment type="similarity">
    <text evidence="16">Belongs to the DPH7 family.</text>
</comment>
<feature type="domain" description="RING-type" evidence="19">
    <location>
        <begin position="187"/>
        <end position="395"/>
    </location>
</feature>
<evidence type="ECO:0000256" key="6">
    <source>
        <dbReference type="ARBA" id="ARBA00022679"/>
    </source>
</evidence>
<keyword evidence="12" id="KW-0862">Zinc</keyword>
<evidence type="ECO:0000256" key="8">
    <source>
        <dbReference type="ARBA" id="ARBA00022737"/>
    </source>
</evidence>
<dbReference type="OrthoDB" id="1431934at2759"/>
<dbReference type="SMART" id="SM00184">
    <property type="entry name" value="RING"/>
    <property type="match status" value="1"/>
</dbReference>
<comment type="pathway">
    <text evidence="2">Protein modification; protein ubiquitination.</text>
</comment>
<comment type="catalytic activity">
    <reaction evidence="1">
        <text>[E2 ubiquitin-conjugating enzyme]-S-ubiquitinyl-L-cysteine + [acceptor protein]-L-lysine = [E2 ubiquitin-conjugating enzyme]-L-cysteine + [acceptor protein]-N(6)-ubiquitinyl-L-lysine.</text>
        <dbReference type="EC" id="2.3.2.31"/>
    </reaction>
</comment>
<dbReference type="CDD" id="cd20357">
    <property type="entry name" value="Rcat_RBR_parkin"/>
    <property type="match status" value="1"/>
</dbReference>
<dbReference type="InterPro" id="IPR041170">
    <property type="entry name" value="Znf-RING_14"/>
</dbReference>
<evidence type="ECO:0000259" key="19">
    <source>
        <dbReference type="PROSITE" id="PS51873"/>
    </source>
</evidence>
<dbReference type="PROSITE" id="PS00036">
    <property type="entry name" value="BZIP_BASIC"/>
    <property type="match status" value="1"/>
</dbReference>
<dbReference type="AlphaFoldDB" id="A0A7I8WJ63"/>
<comment type="pathway">
    <text evidence="3">Protein modification; peptidyl-diphthamide biosynthesis.</text>
</comment>
<dbReference type="GO" id="GO:0061630">
    <property type="term" value="F:ubiquitin protein ligase activity"/>
    <property type="evidence" value="ECO:0007669"/>
    <property type="project" value="UniProtKB-EC"/>
</dbReference>
<dbReference type="GO" id="GO:0016567">
    <property type="term" value="P:protein ubiquitination"/>
    <property type="evidence" value="ECO:0007669"/>
    <property type="project" value="UniProtKB-UniPathway"/>
</dbReference>
<keyword evidence="5" id="KW-0853">WD repeat</keyword>
<evidence type="ECO:0000313" key="21">
    <source>
        <dbReference type="Proteomes" id="UP000659654"/>
    </source>
</evidence>
<dbReference type="SUPFAM" id="SSF50978">
    <property type="entry name" value="WD40 repeat-like"/>
    <property type="match status" value="1"/>
</dbReference>
<evidence type="ECO:0000256" key="17">
    <source>
        <dbReference type="ARBA" id="ARBA00047551"/>
    </source>
</evidence>
<keyword evidence="7" id="KW-0479">Metal-binding</keyword>
<organism evidence="20 21">
    <name type="scientific">Bursaphelenchus xylophilus</name>
    <name type="common">Pinewood nematode worm</name>
    <name type="synonym">Aphelenchoides xylophilus</name>
    <dbReference type="NCBI Taxonomy" id="6326"/>
    <lineage>
        <taxon>Eukaryota</taxon>
        <taxon>Metazoa</taxon>
        <taxon>Ecdysozoa</taxon>
        <taxon>Nematoda</taxon>
        <taxon>Chromadorea</taxon>
        <taxon>Rhabditida</taxon>
        <taxon>Tylenchina</taxon>
        <taxon>Tylenchomorpha</taxon>
        <taxon>Aphelenchoidea</taxon>
        <taxon>Aphelenchoididae</taxon>
        <taxon>Bursaphelenchus</taxon>
    </lineage>
</organism>
<evidence type="ECO:0000256" key="7">
    <source>
        <dbReference type="ARBA" id="ARBA00022723"/>
    </source>
</evidence>
<dbReference type="Gene3D" id="1.20.120.1750">
    <property type="match status" value="1"/>
</dbReference>
<dbReference type="Gene3D" id="2.130.10.10">
    <property type="entry name" value="YVTN repeat-like/Quinoprotein amine dehydrogenase"/>
    <property type="match status" value="1"/>
</dbReference>
<protein>
    <submittedName>
        <fullName evidence="20">(pine wood nematode) hypothetical protein</fullName>
    </submittedName>
</protein>
<dbReference type="Pfam" id="PF17976">
    <property type="entry name" value="zf-RING_12"/>
    <property type="match status" value="1"/>
</dbReference>
<dbReference type="SMART" id="SM00320">
    <property type="entry name" value="WD40"/>
    <property type="match status" value="2"/>
</dbReference>